<dbReference type="Pfam" id="PF17132">
    <property type="entry name" value="Glyco_hydro_106"/>
    <property type="match status" value="1"/>
</dbReference>
<dbReference type="Proteomes" id="UP000184291">
    <property type="component" value="Unassembled WGS sequence"/>
</dbReference>
<dbReference type="PANTHER" id="PTHR36848">
    <property type="entry name" value="DNA-BINDING PROTEIN (PUTATIVE SECRETED PROTEIN)-RELATED"/>
    <property type="match status" value="1"/>
</dbReference>
<dbReference type="RefSeq" id="WP_244542588.1">
    <property type="nucleotide sequence ID" value="NZ_FQTT01000009.1"/>
</dbReference>
<name>A0A1M4RYG6_9ACTO</name>
<sequence length="1021" mass="111674">MTHPAALEALRAAIAEPPIEYRPELRWWLAEGLHTDATIRREIAAAHRLGFGGMEFLAMPEENIDEARYGWGSEEWTHDSHTIVAETTARGMSFSFTSGTNWSNANLPTITPDDPAASQELDVEYEPVRERRVGLLPRIDLGADRGEGGLPGSRVTPKRQHLVAVVAAAVTDSGPTASGLSTPASDGAATLAGADGAAGTTTVQALTPVIDVGTLTDLTPLVTGDEGAEALDWSAPDARDWRLFVFWMHGTGQTASPSASVNYTVNYLDRDGVDAVIDYWREVVLTDALKADIARNPRAQMYMDSLELNTWGEGGMFWGRCVAEEFRARRGYDITPWLPLLVRSAPLMAVSTRYRFEPDAAHAIEVAKVRHDYVATLTDLYIEHMLQPFADFLHEQGIALRAEISYGLPFELTRPGVAVDGIETESLEFGSQIDAYRLMAGPAHLLGKQYSSETGATTRNHMLPHRFYDQIINTQLAAGITKTVLHGWSSPAGAEGSTEWPGHEGMLPMFSERFDTRQPAAEFYPLWNRAVGRVQQVLRRGRPRIDVGILRTDHFTDNSSGMMFYDGERRIPDEVAYGRMWMRNRQNHWWRDLGMQDAGWGYEFFDGSLLLRDDVVFADGVVQPDGPGYQALIVYQEALDADVAARLLEWARAGLRVLIVNGASELKRLETGEYFYYGAAAARTPGLDGRDAELAATMAALKVLPSVAEVDEPARAVEALRALGLIGYHEFAVPNQNVLAYERIDGDLTHVYVYHFLYETGQDTDVELRLPGVGTAYQLDQWSGRFHELGAARREEIGADRSEVTVVPLRLAPGEAAVITLDSSAGYSLGESATAPAIVAELSDWDITVESWDAGEAQLIEEDRGLGYATREVLPTTAVTRLRANGTALAPWKDLDGVGPEVSGVGEYRTTVRLDVVPDGRLVLDLGDVCGGLGSVSINGGAPIGFDTSAPRVDVTGLLRTGSNDVVVRVSSSLSNRLKARGYYERIPDVSALLSGLPYRPHHVPVRDYGLTGPVRLLVEN</sequence>
<accession>A0A1M4RYG6</accession>
<evidence type="ECO:0000313" key="1">
    <source>
        <dbReference type="EMBL" id="SHE25035.1"/>
    </source>
</evidence>
<protein>
    <submittedName>
        <fullName evidence="1">Alpha-l-rhamnosidase rham</fullName>
    </submittedName>
</protein>
<keyword evidence="2" id="KW-1185">Reference proteome</keyword>
<dbReference type="InterPro" id="IPR053161">
    <property type="entry name" value="Ulvan_degrading_GH"/>
</dbReference>
<dbReference type="PANTHER" id="PTHR36848:SF2">
    <property type="entry name" value="SECRETED PROTEIN"/>
    <property type="match status" value="1"/>
</dbReference>
<dbReference type="InterPro" id="IPR008979">
    <property type="entry name" value="Galactose-bd-like_sf"/>
</dbReference>
<gene>
    <name evidence="1" type="ORF">ACGLYG10_1247</name>
</gene>
<proteinExistence type="predicted"/>
<reference evidence="2" key="1">
    <citation type="submission" date="2016-09" db="EMBL/GenBank/DDBJ databases">
        <authorList>
            <person name="Strepis N."/>
        </authorList>
    </citation>
    <scope>NUCLEOTIDE SEQUENCE [LARGE SCALE GENOMIC DNA]</scope>
</reference>
<dbReference type="SUPFAM" id="SSF49785">
    <property type="entry name" value="Galactose-binding domain-like"/>
    <property type="match status" value="1"/>
</dbReference>
<dbReference type="EMBL" id="FQTT01000009">
    <property type="protein sequence ID" value="SHE25035.1"/>
    <property type="molecule type" value="Genomic_DNA"/>
</dbReference>
<organism evidence="1 2">
    <name type="scientific">Actinomyces glycerinitolerans</name>
    <dbReference type="NCBI Taxonomy" id="1892869"/>
    <lineage>
        <taxon>Bacteria</taxon>
        <taxon>Bacillati</taxon>
        <taxon>Actinomycetota</taxon>
        <taxon>Actinomycetes</taxon>
        <taxon>Actinomycetales</taxon>
        <taxon>Actinomycetaceae</taxon>
        <taxon>Actinomyces</taxon>
    </lineage>
</organism>
<evidence type="ECO:0000313" key="2">
    <source>
        <dbReference type="Proteomes" id="UP000184291"/>
    </source>
</evidence>
<dbReference type="AlphaFoldDB" id="A0A1M4RYG6"/>
<dbReference type="STRING" id="1892869.ACGLYG10_1247"/>